<dbReference type="KEGG" id="cvr:CHLNCDRAFT_136277"/>
<evidence type="ECO:0000313" key="6">
    <source>
        <dbReference type="EMBL" id="EFN50566.1"/>
    </source>
</evidence>
<keyword evidence="2" id="KW-0378">Hydrolase</keyword>
<dbReference type="InParanoid" id="E1ZUD0"/>
<reference evidence="6 7" key="1">
    <citation type="journal article" date="2010" name="Plant Cell">
        <title>The Chlorella variabilis NC64A genome reveals adaptation to photosymbiosis, coevolution with viruses, and cryptic sex.</title>
        <authorList>
            <person name="Blanc G."/>
            <person name="Duncan G."/>
            <person name="Agarkova I."/>
            <person name="Borodovsky M."/>
            <person name="Gurnon J."/>
            <person name="Kuo A."/>
            <person name="Lindquist E."/>
            <person name="Lucas S."/>
            <person name="Pangilinan J."/>
            <person name="Polle J."/>
            <person name="Salamov A."/>
            <person name="Terry A."/>
            <person name="Yamada T."/>
            <person name="Dunigan D.D."/>
            <person name="Grigoriev I.V."/>
            <person name="Claverie J.M."/>
            <person name="Van Etten J.L."/>
        </authorList>
    </citation>
    <scope>NUCLEOTIDE SEQUENCE [LARGE SCALE GENOMIC DNA]</scope>
    <source>
        <strain evidence="6 7">NC64A</strain>
    </source>
</reference>
<evidence type="ECO:0000313" key="7">
    <source>
        <dbReference type="Proteomes" id="UP000008141"/>
    </source>
</evidence>
<dbReference type="OMA" id="REFSMKY"/>
<evidence type="ECO:0000256" key="3">
    <source>
        <dbReference type="ARBA" id="ARBA00022806"/>
    </source>
</evidence>
<evidence type="ECO:0008006" key="8">
    <source>
        <dbReference type="Google" id="ProtNLM"/>
    </source>
</evidence>
<dbReference type="InterPro" id="IPR027417">
    <property type="entry name" value="P-loop_NTPase"/>
</dbReference>
<dbReference type="OrthoDB" id="10253254at2759"/>
<evidence type="ECO:0000256" key="1">
    <source>
        <dbReference type="ARBA" id="ARBA00022741"/>
    </source>
</evidence>
<dbReference type="PANTHER" id="PTHR18934">
    <property type="entry name" value="ATP-DEPENDENT RNA HELICASE"/>
    <property type="match status" value="1"/>
</dbReference>
<dbReference type="CDD" id="cd18791">
    <property type="entry name" value="SF2_C_RHA"/>
    <property type="match status" value="1"/>
</dbReference>
<dbReference type="Gene3D" id="3.40.50.300">
    <property type="entry name" value="P-loop containing nucleotide triphosphate hydrolases"/>
    <property type="match status" value="1"/>
</dbReference>
<feature type="compositionally biased region" description="Polar residues" evidence="5">
    <location>
        <begin position="256"/>
        <end position="267"/>
    </location>
</feature>
<evidence type="ECO:0000256" key="4">
    <source>
        <dbReference type="ARBA" id="ARBA00022840"/>
    </source>
</evidence>
<proteinExistence type="predicted"/>
<keyword evidence="4" id="KW-0067">ATP-binding</keyword>
<feature type="region of interest" description="Disordered" evidence="5">
    <location>
        <begin position="239"/>
        <end position="276"/>
    </location>
</feature>
<gene>
    <name evidence="6" type="ORF">CHLNCDRAFT_136277</name>
</gene>
<dbReference type="RefSeq" id="XP_005842698.1">
    <property type="nucleotide sequence ID" value="XM_005842641.1"/>
</dbReference>
<sequence>VSTNIAETSLTVDGIIYVVDTGYVKMKVYNPKMGMDALQVFPESQAAANQRSGRAGRTGPGTCWRLFTGGWRRVGAQMGCSNEVLTVVSMLSVPSVFFRPPDRAEESDAAREKFFVPESDHLTLLHVYQQWKTNGYRADWCSQHFLQHKGLKKAKEVRTQLLDIMQQHKVPVISCGTDWDTVRKCVTAVEPEWLAELGPMFFSIKETHTSRLEQRQKERDARSKMELEMTKVQVEKQAAAAQEAAKEEAVRERQRTSIAMTGSSRPATGSRRRFGL</sequence>
<dbReference type="eggNOG" id="KOG0924">
    <property type="taxonomic scope" value="Eukaryota"/>
</dbReference>
<evidence type="ECO:0000256" key="2">
    <source>
        <dbReference type="ARBA" id="ARBA00022801"/>
    </source>
</evidence>
<keyword evidence="1" id="KW-0547">Nucleotide-binding</keyword>
<dbReference type="GO" id="GO:0005524">
    <property type="term" value="F:ATP binding"/>
    <property type="evidence" value="ECO:0007669"/>
    <property type="project" value="UniProtKB-KW"/>
</dbReference>
<keyword evidence="3" id="KW-0347">Helicase</keyword>
<evidence type="ECO:0000256" key="5">
    <source>
        <dbReference type="SAM" id="MobiDB-lite"/>
    </source>
</evidence>
<dbReference type="GO" id="GO:0003723">
    <property type="term" value="F:RNA binding"/>
    <property type="evidence" value="ECO:0007669"/>
    <property type="project" value="TreeGrafter"/>
</dbReference>
<dbReference type="SUPFAM" id="SSF52540">
    <property type="entry name" value="P-loop containing nucleoside triphosphate hydrolases"/>
    <property type="match status" value="1"/>
</dbReference>
<protein>
    <recommendedName>
        <fullName evidence="8">Helicase C-terminal domain-containing protein</fullName>
    </recommendedName>
</protein>
<dbReference type="Pfam" id="PF21010">
    <property type="entry name" value="HA2_C"/>
    <property type="match status" value="1"/>
</dbReference>
<dbReference type="GO" id="GO:0016787">
    <property type="term" value="F:hydrolase activity"/>
    <property type="evidence" value="ECO:0007669"/>
    <property type="project" value="UniProtKB-KW"/>
</dbReference>
<name>E1ZUD0_CHLVA</name>
<feature type="non-terminal residue" evidence="6">
    <location>
        <position position="1"/>
    </location>
</feature>
<dbReference type="EMBL" id="GL433964">
    <property type="protein sequence ID" value="EFN50566.1"/>
    <property type="molecule type" value="Genomic_DNA"/>
</dbReference>
<dbReference type="AlphaFoldDB" id="E1ZUD0"/>
<dbReference type="GO" id="GO:0004386">
    <property type="term" value="F:helicase activity"/>
    <property type="evidence" value="ECO:0007669"/>
    <property type="project" value="UniProtKB-KW"/>
</dbReference>
<dbReference type="Proteomes" id="UP000008141">
    <property type="component" value="Unassembled WGS sequence"/>
</dbReference>
<dbReference type="STRING" id="554065.E1ZUD0"/>
<feature type="compositionally biased region" description="Basic and acidic residues" evidence="5">
    <location>
        <begin position="244"/>
        <end position="255"/>
    </location>
</feature>
<keyword evidence="7" id="KW-1185">Reference proteome</keyword>
<dbReference type="GeneID" id="17349999"/>
<organism evidence="7">
    <name type="scientific">Chlorella variabilis</name>
    <name type="common">Green alga</name>
    <dbReference type="NCBI Taxonomy" id="554065"/>
    <lineage>
        <taxon>Eukaryota</taxon>
        <taxon>Viridiplantae</taxon>
        <taxon>Chlorophyta</taxon>
        <taxon>core chlorophytes</taxon>
        <taxon>Trebouxiophyceae</taxon>
        <taxon>Chlorellales</taxon>
        <taxon>Chlorellaceae</taxon>
        <taxon>Chlorella clade</taxon>
        <taxon>Chlorella</taxon>
    </lineage>
</organism>
<accession>E1ZUD0</accession>
<dbReference type="Gene3D" id="1.20.120.1080">
    <property type="match status" value="1"/>
</dbReference>
<dbReference type="PANTHER" id="PTHR18934:SF91">
    <property type="entry name" value="PRE-MRNA-SPLICING FACTOR ATP-DEPENDENT RNA HELICASE PRP16"/>
    <property type="match status" value="1"/>
</dbReference>